<sequence>MGIVVYIVLVHAHFPPVLEPLGEPLIIQDVKGKDWELNFRFWPNNNSRMYILEEFSPLVKSMDLEEGDTVTRVFLIQDDPVIARPTIMECHDGTLIQWAQCEGCYKRRKVASDVVIPAGWTCSLNEWDPQRSHCSAREEMMSNKPIKKIFSRTSDEDESSKRMKIGNHQPEPPETVVGRDAVAVVPPTLPSPAIV</sequence>
<comment type="caution">
    <text evidence="1">The sequence shown here is derived from an EMBL/GenBank/DDBJ whole genome shotgun (WGS) entry which is preliminary data.</text>
</comment>
<proteinExistence type="predicted"/>
<dbReference type="Proteomes" id="UP001055879">
    <property type="component" value="Linkage Group LG11"/>
</dbReference>
<evidence type="ECO:0000313" key="2">
    <source>
        <dbReference type="Proteomes" id="UP001055879"/>
    </source>
</evidence>
<protein>
    <submittedName>
        <fullName evidence="1">Uncharacterized protein</fullName>
    </submittedName>
</protein>
<name>A0ACB8Z243_ARCLA</name>
<reference evidence="1 2" key="2">
    <citation type="journal article" date="2022" name="Mol. Ecol. Resour.">
        <title>The genomes of chicory, endive, great burdock and yacon provide insights into Asteraceae paleo-polyploidization history and plant inulin production.</title>
        <authorList>
            <person name="Fan W."/>
            <person name="Wang S."/>
            <person name="Wang H."/>
            <person name="Wang A."/>
            <person name="Jiang F."/>
            <person name="Liu H."/>
            <person name="Zhao H."/>
            <person name="Xu D."/>
            <person name="Zhang Y."/>
        </authorList>
    </citation>
    <scope>NUCLEOTIDE SEQUENCE [LARGE SCALE GENOMIC DNA]</scope>
    <source>
        <strain evidence="2">cv. Niubang</strain>
    </source>
</reference>
<reference evidence="2" key="1">
    <citation type="journal article" date="2022" name="Mol. Ecol. Resour.">
        <title>The genomes of chicory, endive, great burdock and yacon provide insights into Asteraceae palaeo-polyploidization history and plant inulin production.</title>
        <authorList>
            <person name="Fan W."/>
            <person name="Wang S."/>
            <person name="Wang H."/>
            <person name="Wang A."/>
            <person name="Jiang F."/>
            <person name="Liu H."/>
            <person name="Zhao H."/>
            <person name="Xu D."/>
            <person name="Zhang Y."/>
        </authorList>
    </citation>
    <scope>NUCLEOTIDE SEQUENCE [LARGE SCALE GENOMIC DNA]</scope>
    <source>
        <strain evidence="2">cv. Niubang</strain>
    </source>
</reference>
<accession>A0ACB8Z243</accession>
<dbReference type="EMBL" id="CM042057">
    <property type="protein sequence ID" value="KAI3692039.1"/>
    <property type="molecule type" value="Genomic_DNA"/>
</dbReference>
<organism evidence="1 2">
    <name type="scientific">Arctium lappa</name>
    <name type="common">Greater burdock</name>
    <name type="synonym">Lappa major</name>
    <dbReference type="NCBI Taxonomy" id="4217"/>
    <lineage>
        <taxon>Eukaryota</taxon>
        <taxon>Viridiplantae</taxon>
        <taxon>Streptophyta</taxon>
        <taxon>Embryophyta</taxon>
        <taxon>Tracheophyta</taxon>
        <taxon>Spermatophyta</taxon>
        <taxon>Magnoliopsida</taxon>
        <taxon>eudicotyledons</taxon>
        <taxon>Gunneridae</taxon>
        <taxon>Pentapetalae</taxon>
        <taxon>asterids</taxon>
        <taxon>campanulids</taxon>
        <taxon>Asterales</taxon>
        <taxon>Asteraceae</taxon>
        <taxon>Carduoideae</taxon>
        <taxon>Cardueae</taxon>
        <taxon>Arctiinae</taxon>
        <taxon>Arctium</taxon>
    </lineage>
</organism>
<keyword evidence="2" id="KW-1185">Reference proteome</keyword>
<gene>
    <name evidence="1" type="ORF">L6452_31847</name>
</gene>
<evidence type="ECO:0000313" key="1">
    <source>
        <dbReference type="EMBL" id="KAI3692039.1"/>
    </source>
</evidence>